<sequence>MSRKATPFPNQNPIPVGAGLPAILTTRCIRQTEVMLSQASQLPHLTELCSGMCDNAHHIEPTPESS</sequence>
<dbReference type="EMBL" id="PVUH01000004">
    <property type="protein sequence ID" value="PRW93705.1"/>
    <property type="molecule type" value="Genomic_DNA"/>
</dbReference>
<protein>
    <submittedName>
        <fullName evidence="1">Uncharacterized protein</fullName>
    </submittedName>
</protein>
<dbReference type="AlphaFoldDB" id="A0A2T0IEF2"/>
<gene>
    <name evidence="1" type="ORF">C7A10_07130</name>
</gene>
<dbReference type="Proteomes" id="UP000239731">
    <property type="component" value="Unassembled WGS sequence"/>
</dbReference>
<name>A0A2T0IEF2_PSEFL</name>
<accession>A0A2T0IEF2</accession>
<proteinExistence type="predicted"/>
<organism evidence="1 2">
    <name type="scientific">Pseudomonas fluorescens</name>
    <dbReference type="NCBI Taxonomy" id="294"/>
    <lineage>
        <taxon>Bacteria</taxon>
        <taxon>Pseudomonadati</taxon>
        <taxon>Pseudomonadota</taxon>
        <taxon>Gammaproteobacteria</taxon>
        <taxon>Pseudomonadales</taxon>
        <taxon>Pseudomonadaceae</taxon>
        <taxon>Pseudomonas</taxon>
    </lineage>
</organism>
<comment type="caution">
    <text evidence="1">The sequence shown here is derived from an EMBL/GenBank/DDBJ whole genome shotgun (WGS) entry which is preliminary data.</text>
</comment>
<evidence type="ECO:0000313" key="1">
    <source>
        <dbReference type="EMBL" id="PRW93705.1"/>
    </source>
</evidence>
<reference evidence="1 2" key="1">
    <citation type="submission" date="2018-03" db="EMBL/GenBank/DDBJ databases">
        <title>Blue discolouration in mozzarella cheese caused by Pseudomonas fluorescens.</title>
        <authorList>
            <person name="Chiesa F."/>
            <person name="Dalmasso A."/>
            <person name="Lomonaco S."/>
        </authorList>
    </citation>
    <scope>NUCLEOTIDE SEQUENCE [LARGE SCALE GENOMIC DNA]</scope>
    <source>
        <strain evidence="1 2">11293</strain>
    </source>
</reference>
<evidence type="ECO:0000313" key="2">
    <source>
        <dbReference type="Proteomes" id="UP000239731"/>
    </source>
</evidence>